<evidence type="ECO:0008006" key="3">
    <source>
        <dbReference type="Google" id="ProtNLM"/>
    </source>
</evidence>
<dbReference type="EMBL" id="KC292023">
    <property type="protein sequence ID" value="AGM11142.1"/>
    <property type="molecule type" value="Genomic_DNA"/>
</dbReference>
<evidence type="ECO:0000313" key="1">
    <source>
        <dbReference type="EMBL" id="AGM11142.1"/>
    </source>
</evidence>
<organism evidence="1 2">
    <name type="scientific">Halorubrum tailed virus 4</name>
    <dbReference type="NCBI Taxonomy" id="1273752"/>
    <lineage>
        <taxon>Viruses</taxon>
        <taxon>Duplodnaviria</taxon>
        <taxon>Heunggongvirae</taxon>
        <taxon>Uroviricota</taxon>
        <taxon>Caudoviricetes</taxon>
        <taxon>Kirjokansivirales</taxon>
        <taxon>Haloferuviridae</taxon>
        <taxon>Saldibavirus</taxon>
        <taxon>Saldibavirus natrii</taxon>
        <taxon>Saldibavirus HRTV4</taxon>
    </lineage>
</organism>
<reference evidence="1 2" key="1">
    <citation type="submission" date="2012-12" db="EMBL/GenBank/DDBJ databases">
        <authorList>
            <person name="Sencilo A."/>
            <person name="Jacobs-Sera D."/>
            <person name="Russell D.A."/>
            <person name="Ko C."/>
            <person name="Atanasova N."/>
            <person name="Osterlund E."/>
            <person name="Oksanen H.M."/>
            <person name="Bamford D.H."/>
            <person name="Hatfull G.F."/>
            <person name="Roine E."/>
            <person name="Hendrix R.W."/>
        </authorList>
    </citation>
    <scope>NUCLEOTIDE SEQUENCE [LARGE SCALE GENOMIC DNA]</scope>
</reference>
<keyword evidence="2" id="KW-1185">Reference proteome</keyword>
<evidence type="ECO:0000313" key="2">
    <source>
        <dbReference type="Proteomes" id="UP000202022"/>
    </source>
</evidence>
<sequence length="139" mass="15233">MLNAEVNARIDVSAADVLEAHRDRIKKAADLGVSVAREEVPVDTGTLKTSIFSPEFRGDDVVYGATAGNAAPMEYGTQPGHRPPIRPLADWAERIGKDRGFGIYVATQVIPEQGVQAQPYLRPSVERMRPWLDNHGLDL</sequence>
<proteinExistence type="predicted"/>
<protein>
    <recommendedName>
        <fullName evidence="3">HK97 gp10 family phage protein</fullName>
    </recommendedName>
</protein>
<dbReference type="Proteomes" id="UP000202022">
    <property type="component" value="Segment"/>
</dbReference>
<dbReference type="GeneID" id="16194385"/>
<accession>R4TKE4</accession>
<dbReference type="RefSeq" id="YP_008059539.1">
    <property type="nucleotide sequence ID" value="NC_021329.1"/>
</dbReference>
<name>R4TKE4_9CAUD</name>
<gene>
    <name evidence="1" type="primary">50</name>
    <name evidence="1" type="ORF">HRTV4_50</name>
</gene>
<dbReference type="KEGG" id="vg:16194385"/>